<evidence type="ECO:0000256" key="7">
    <source>
        <dbReference type="SAM" id="MobiDB-lite"/>
    </source>
</evidence>
<organism evidence="9">
    <name type="scientific">Chlamydomonas euryale</name>
    <dbReference type="NCBI Taxonomy" id="1486919"/>
    <lineage>
        <taxon>Eukaryota</taxon>
        <taxon>Viridiplantae</taxon>
        <taxon>Chlorophyta</taxon>
        <taxon>core chlorophytes</taxon>
        <taxon>Chlorophyceae</taxon>
        <taxon>CS clade</taxon>
        <taxon>Chlamydomonadales</taxon>
        <taxon>Chlamydomonadaceae</taxon>
        <taxon>Chlamydomonas</taxon>
    </lineage>
</organism>
<feature type="transmembrane region" description="Helical" evidence="8">
    <location>
        <begin position="152"/>
        <end position="177"/>
    </location>
</feature>
<reference evidence="9" key="1">
    <citation type="submission" date="2021-01" db="EMBL/GenBank/DDBJ databases">
        <authorList>
            <person name="Corre E."/>
            <person name="Pelletier E."/>
            <person name="Niang G."/>
            <person name="Scheremetjew M."/>
            <person name="Finn R."/>
            <person name="Kale V."/>
            <person name="Holt S."/>
            <person name="Cochrane G."/>
            <person name="Meng A."/>
            <person name="Brown T."/>
            <person name="Cohen L."/>
        </authorList>
    </citation>
    <scope>NUCLEOTIDE SEQUENCE</scope>
    <source>
        <strain evidence="9">CCMP219</strain>
    </source>
</reference>
<dbReference type="GO" id="GO:0016020">
    <property type="term" value="C:membrane"/>
    <property type="evidence" value="ECO:0007669"/>
    <property type="project" value="UniProtKB-SubCell"/>
</dbReference>
<accession>A0A7R9YV06</accession>
<dbReference type="Pfam" id="PF06105">
    <property type="entry name" value="Aph-1"/>
    <property type="match status" value="1"/>
</dbReference>
<sequence>MGALGFFGHLFLGLGPEVAFFCTVIAPKSFLVLLSFFSCFVWLVVLLFTSAIFKGFEPIPATISSYAGVLVASVAIQEGCRYGIWVLHMKGTVMVERMAADAGHRFALVDRMYMALAWGFGHGACHSIFFFLSFLSLIVGDGTYYTEECGQMSVFLIGALYSVAFGMILTSSMVVTFEGYRCVGAWPMGAGTAAVADSADAAAAAPNRTRLRPAATPLDWAHVAFAPAVHLLASLLTLLNMVPGGCVAAESVNLGIGVLSCSYASYLAWTRGATDLKNNALAASGRAAQQHTHLDRDMVAEDSSAALLAATAVDSQVGAEGSVSSSGPLLQHTSSLTRRQAASASQM</sequence>
<evidence type="ECO:0000256" key="2">
    <source>
        <dbReference type="ARBA" id="ARBA00005577"/>
    </source>
</evidence>
<gene>
    <name evidence="9" type="ORF">CEUR00632_LOCUS9766</name>
</gene>
<comment type="subcellular location">
    <subcellularLocation>
        <location evidence="1">Membrane</location>
        <topology evidence="1">Multi-pass membrane protein</topology>
    </subcellularLocation>
</comment>
<keyword evidence="3 8" id="KW-0812">Transmembrane</keyword>
<feature type="transmembrane region" description="Helical" evidence="8">
    <location>
        <begin position="115"/>
        <end position="140"/>
    </location>
</feature>
<feature type="transmembrane region" description="Helical" evidence="8">
    <location>
        <begin position="220"/>
        <end position="239"/>
    </location>
</feature>
<dbReference type="PANTHER" id="PTHR12889">
    <property type="entry name" value="GAMMA-SECRETASE SUBUNIT APH-1"/>
    <property type="match status" value="1"/>
</dbReference>
<dbReference type="AlphaFoldDB" id="A0A7R9YV06"/>
<feature type="transmembrane region" description="Helical" evidence="8">
    <location>
        <begin position="29"/>
        <end position="53"/>
    </location>
</feature>
<evidence type="ECO:0000256" key="8">
    <source>
        <dbReference type="SAM" id="Phobius"/>
    </source>
</evidence>
<keyword evidence="6 8" id="KW-0472">Membrane</keyword>
<dbReference type="InterPro" id="IPR009294">
    <property type="entry name" value="Aph-1"/>
</dbReference>
<comment type="similarity">
    <text evidence="2">Belongs to the APH-1 family.</text>
</comment>
<dbReference type="GO" id="GO:0007219">
    <property type="term" value="P:Notch signaling pathway"/>
    <property type="evidence" value="ECO:0007669"/>
    <property type="project" value="UniProtKB-KW"/>
</dbReference>
<evidence type="ECO:0000313" key="9">
    <source>
        <dbReference type="EMBL" id="CAD8289727.1"/>
    </source>
</evidence>
<name>A0A7R9YV06_9CHLO</name>
<evidence type="ECO:0000256" key="1">
    <source>
        <dbReference type="ARBA" id="ARBA00004141"/>
    </source>
</evidence>
<evidence type="ECO:0000256" key="6">
    <source>
        <dbReference type="ARBA" id="ARBA00023136"/>
    </source>
</evidence>
<protein>
    <submittedName>
        <fullName evidence="9">Uncharacterized protein</fullName>
    </submittedName>
</protein>
<keyword evidence="4" id="KW-0914">Notch signaling pathway</keyword>
<dbReference type="EMBL" id="HBEC01021072">
    <property type="protein sequence ID" value="CAD8289727.1"/>
    <property type="molecule type" value="Transcribed_RNA"/>
</dbReference>
<evidence type="ECO:0000256" key="5">
    <source>
        <dbReference type="ARBA" id="ARBA00022989"/>
    </source>
</evidence>
<evidence type="ECO:0000256" key="4">
    <source>
        <dbReference type="ARBA" id="ARBA00022976"/>
    </source>
</evidence>
<keyword evidence="5 8" id="KW-1133">Transmembrane helix</keyword>
<proteinExistence type="inferred from homology"/>
<feature type="transmembrane region" description="Helical" evidence="8">
    <location>
        <begin position="251"/>
        <end position="269"/>
    </location>
</feature>
<dbReference type="GO" id="GO:0016485">
    <property type="term" value="P:protein processing"/>
    <property type="evidence" value="ECO:0007669"/>
    <property type="project" value="InterPro"/>
</dbReference>
<evidence type="ECO:0000256" key="3">
    <source>
        <dbReference type="ARBA" id="ARBA00022692"/>
    </source>
</evidence>
<feature type="region of interest" description="Disordered" evidence="7">
    <location>
        <begin position="322"/>
        <end position="347"/>
    </location>
</feature>